<evidence type="ECO:0000256" key="2">
    <source>
        <dbReference type="ARBA" id="ARBA00023157"/>
    </source>
</evidence>
<sequence length="99" mass="11214">MSASLAPECNEIKEPGTKERTHVEKSNEKEEAERAQANAGGLVEFLRGNTSTNECEEVFQQYKKCLFRTLKEKGIDVMLDEARSSNREQDADFLSKKSK</sequence>
<name>A0A178ESN8_TRIRU</name>
<evidence type="ECO:0000256" key="1">
    <source>
        <dbReference type="ARBA" id="ARBA00006196"/>
    </source>
</evidence>
<gene>
    <name evidence="4" type="ORF">A7C99_5458</name>
</gene>
<reference evidence="4 5" key="1">
    <citation type="submission" date="2016-05" db="EMBL/GenBank/DDBJ databases">
        <title>Genome sequencing of Trichophyton rubrum CMCC(F)T1i isolated from hair.</title>
        <authorList>
            <person name="Zhan P."/>
            <person name="Tao Y."/>
            <person name="Liu W."/>
        </authorList>
    </citation>
    <scope>NUCLEOTIDE SEQUENCE [LARGE SCALE GENOMIC DNA]</scope>
    <source>
        <strain evidence="5">CMCC(F)T1i</strain>
    </source>
</reference>
<comment type="similarity">
    <text evidence="1">Belongs to the TRIAP1/MDM35 family.</text>
</comment>
<feature type="region of interest" description="Disordered" evidence="3">
    <location>
        <begin position="1"/>
        <end position="36"/>
    </location>
</feature>
<evidence type="ECO:0000313" key="5">
    <source>
        <dbReference type="Proteomes" id="UP000243015"/>
    </source>
</evidence>
<protein>
    <submittedName>
        <fullName evidence="4">Uncharacterized protein</fullName>
    </submittedName>
</protein>
<dbReference type="InterPro" id="IPR007918">
    <property type="entry name" value="MDM35_apoptosis"/>
</dbReference>
<proteinExistence type="inferred from homology"/>
<evidence type="ECO:0000313" key="4">
    <source>
        <dbReference type="EMBL" id="OAL63070.1"/>
    </source>
</evidence>
<organism evidence="4 5">
    <name type="scientific">Trichophyton rubrum</name>
    <name type="common">Athlete's foot fungus</name>
    <name type="synonym">Epidermophyton rubrum</name>
    <dbReference type="NCBI Taxonomy" id="5551"/>
    <lineage>
        <taxon>Eukaryota</taxon>
        <taxon>Fungi</taxon>
        <taxon>Dikarya</taxon>
        <taxon>Ascomycota</taxon>
        <taxon>Pezizomycotina</taxon>
        <taxon>Eurotiomycetes</taxon>
        <taxon>Eurotiomycetidae</taxon>
        <taxon>Onygenales</taxon>
        <taxon>Arthrodermataceae</taxon>
        <taxon>Trichophyton</taxon>
    </lineage>
</organism>
<evidence type="ECO:0000256" key="3">
    <source>
        <dbReference type="SAM" id="MobiDB-lite"/>
    </source>
</evidence>
<accession>A0A178ESN8</accession>
<comment type="caution">
    <text evidence="4">The sequence shown here is derived from an EMBL/GenBank/DDBJ whole genome shotgun (WGS) entry which is preliminary data.</text>
</comment>
<dbReference type="Pfam" id="PF05254">
    <property type="entry name" value="UPF0203"/>
    <property type="match status" value="1"/>
</dbReference>
<dbReference type="Proteomes" id="UP000243015">
    <property type="component" value="Unassembled WGS sequence"/>
</dbReference>
<keyword evidence="2" id="KW-1015">Disulfide bond</keyword>
<feature type="compositionally biased region" description="Basic and acidic residues" evidence="3">
    <location>
        <begin position="10"/>
        <end position="34"/>
    </location>
</feature>
<dbReference type="AlphaFoldDB" id="A0A178ESN8"/>
<dbReference type="EMBL" id="LHPM01000018">
    <property type="protein sequence ID" value="OAL63070.1"/>
    <property type="molecule type" value="Genomic_DNA"/>
</dbReference>